<gene>
    <name evidence="1" type="ORF">AALG99_04240</name>
</gene>
<reference evidence="1 2" key="1">
    <citation type="submission" date="2024-03" db="EMBL/GenBank/DDBJ databases">
        <title>Mouse gut bacterial collection (mGBC) of GemPharmatech.</title>
        <authorList>
            <person name="He Y."/>
            <person name="Dong L."/>
            <person name="Wu D."/>
            <person name="Gao X."/>
            <person name="Lin Z."/>
        </authorList>
    </citation>
    <scope>NUCLEOTIDE SEQUENCE [LARGE SCALE GENOMIC DNA]</scope>
    <source>
        <strain evidence="1 2">32-10</strain>
    </source>
</reference>
<name>A0ABV4DDY6_9FIRM</name>
<keyword evidence="2" id="KW-1185">Reference proteome</keyword>
<evidence type="ECO:0000313" key="1">
    <source>
        <dbReference type="EMBL" id="MEY8632747.1"/>
    </source>
</evidence>
<comment type="caution">
    <text evidence="1">The sequence shown here is derived from an EMBL/GenBank/DDBJ whole genome shotgun (WGS) entry which is preliminary data.</text>
</comment>
<proteinExistence type="predicted"/>
<accession>A0ABV4DDY6</accession>
<protein>
    <submittedName>
        <fullName evidence="1">Uncharacterized protein</fullName>
    </submittedName>
</protein>
<dbReference type="EMBL" id="JBCLTR010000003">
    <property type="protein sequence ID" value="MEY8632747.1"/>
    <property type="molecule type" value="Genomic_DNA"/>
</dbReference>
<dbReference type="Proteomes" id="UP001565219">
    <property type="component" value="Unassembled WGS sequence"/>
</dbReference>
<organism evidence="1 2">
    <name type="scientific">Anaerostipes hominis</name>
    <name type="common">ex Lee et al. 2021</name>
    <dbReference type="NCBI Taxonomy" id="2025494"/>
    <lineage>
        <taxon>Bacteria</taxon>
        <taxon>Bacillati</taxon>
        <taxon>Bacillota</taxon>
        <taxon>Clostridia</taxon>
        <taxon>Lachnospirales</taxon>
        <taxon>Lachnospiraceae</taxon>
        <taxon>Anaerostipes</taxon>
    </lineage>
</organism>
<sequence length="61" mass="7208">MKATEKNFINFIKKRREEGLLYAVETYSILNKIKTKVPESERELEDQEVTDQIKAKYSSII</sequence>
<dbReference type="RefSeq" id="WP_235824532.1">
    <property type="nucleotide sequence ID" value="NZ_BAABXW010000001.1"/>
</dbReference>
<evidence type="ECO:0000313" key="2">
    <source>
        <dbReference type="Proteomes" id="UP001565219"/>
    </source>
</evidence>